<evidence type="ECO:0000313" key="4">
    <source>
        <dbReference type="WBParaSite" id="SSLN_0000477401-mRNA-1"/>
    </source>
</evidence>
<protein>
    <submittedName>
        <fullName evidence="4">Reverse transcriptase domain-containing protein</fullName>
    </submittedName>
</protein>
<dbReference type="PANTHER" id="PTHR47027">
    <property type="entry name" value="REVERSE TRANSCRIPTASE DOMAIN-CONTAINING PROTEIN"/>
    <property type="match status" value="1"/>
</dbReference>
<feature type="region of interest" description="Disordered" evidence="1">
    <location>
        <begin position="194"/>
        <end position="246"/>
    </location>
</feature>
<evidence type="ECO:0000313" key="3">
    <source>
        <dbReference type="Proteomes" id="UP000275846"/>
    </source>
</evidence>
<dbReference type="WBParaSite" id="SSLN_0000477401-mRNA-1">
    <property type="protein sequence ID" value="SSLN_0000477401-mRNA-1"/>
    <property type="gene ID" value="SSLN_0000477401"/>
</dbReference>
<dbReference type="AlphaFoldDB" id="A0A183SK71"/>
<evidence type="ECO:0000313" key="2">
    <source>
        <dbReference type="EMBL" id="VDL91004.1"/>
    </source>
</evidence>
<dbReference type="PANTHER" id="PTHR47027:SF26">
    <property type="entry name" value="REVERSE TRANSCRIPTASE DOMAIN-CONTAINING PROTEIN"/>
    <property type="match status" value="1"/>
</dbReference>
<evidence type="ECO:0000256" key="1">
    <source>
        <dbReference type="SAM" id="MobiDB-lite"/>
    </source>
</evidence>
<gene>
    <name evidence="2" type="ORF">SSLN_LOCUS4619</name>
</gene>
<organism evidence="4">
    <name type="scientific">Schistocephalus solidus</name>
    <name type="common">Tapeworm</name>
    <dbReference type="NCBI Taxonomy" id="70667"/>
    <lineage>
        <taxon>Eukaryota</taxon>
        <taxon>Metazoa</taxon>
        <taxon>Spiralia</taxon>
        <taxon>Lophotrochozoa</taxon>
        <taxon>Platyhelminthes</taxon>
        <taxon>Cestoda</taxon>
        <taxon>Eucestoda</taxon>
        <taxon>Diphyllobothriidea</taxon>
        <taxon>Diphyllobothriidae</taxon>
        <taxon>Schistocephalus</taxon>
    </lineage>
</organism>
<keyword evidence="3" id="KW-1185">Reference proteome</keyword>
<feature type="compositionally biased region" description="Basic and acidic residues" evidence="1">
    <location>
        <begin position="213"/>
        <end position="235"/>
    </location>
</feature>
<dbReference type="Proteomes" id="UP000275846">
    <property type="component" value="Unassembled WGS sequence"/>
</dbReference>
<reference evidence="4" key="1">
    <citation type="submission" date="2016-06" db="UniProtKB">
        <authorList>
            <consortium name="WormBaseParasite"/>
        </authorList>
    </citation>
    <scope>IDENTIFICATION</scope>
</reference>
<accession>A0A183SK71</accession>
<sequence>MFSVMLTDAYREVRPKICIAYWMDGRLLNQRQMHFCSRVSAATIHELLFADDCALNATTEEEMQMSMDLFAAACDNFGIHIKTEKMLVIHQPPPNIIYTAAQINVNGVELKSVDTFTYLGSDLSRSTKVNDEIAHQMAKASQAFGCTQNVVWNRHGLHLSTKIKIYKAVIFPTLLYGADTGSSKTLQGHSEVLPETTADQSGNLEGPCPEPTDFEKDSEDRGSNLRSQPDRRRQDQCPGSTLSMPRPFQHAHAVNAPSARESAWSDIFGGNAPTIRQFQLLRQILPTLLLTPPPSLLASIPLLPPSYRPHPNTHHLLPLPPPPPPSSAMGLSPNLSSLRPHIHLMHQPGRSLANPSYW</sequence>
<reference evidence="2 3" key="2">
    <citation type="submission" date="2018-11" db="EMBL/GenBank/DDBJ databases">
        <authorList>
            <consortium name="Pathogen Informatics"/>
        </authorList>
    </citation>
    <scope>NUCLEOTIDE SEQUENCE [LARGE SCALE GENOMIC DNA]</scope>
    <source>
        <strain evidence="2 3">NST_G2</strain>
    </source>
</reference>
<name>A0A183SK71_SCHSO</name>
<dbReference type="EMBL" id="UYSU01032934">
    <property type="protein sequence ID" value="VDL91004.1"/>
    <property type="molecule type" value="Genomic_DNA"/>
</dbReference>
<proteinExistence type="predicted"/>
<dbReference type="OrthoDB" id="425014at2759"/>